<gene>
    <name evidence="1" type="ORF">KPL71_025399</name>
</gene>
<proteinExistence type="predicted"/>
<dbReference type="Proteomes" id="UP000829398">
    <property type="component" value="Chromosome 9"/>
</dbReference>
<protein>
    <submittedName>
        <fullName evidence="1">HSR201-like protein</fullName>
    </submittedName>
</protein>
<organism evidence="1 2">
    <name type="scientific">Citrus sinensis</name>
    <name type="common">Sweet orange</name>
    <name type="synonym">Citrus aurantium var. sinensis</name>
    <dbReference type="NCBI Taxonomy" id="2711"/>
    <lineage>
        <taxon>Eukaryota</taxon>
        <taxon>Viridiplantae</taxon>
        <taxon>Streptophyta</taxon>
        <taxon>Embryophyta</taxon>
        <taxon>Tracheophyta</taxon>
        <taxon>Spermatophyta</taxon>
        <taxon>Magnoliopsida</taxon>
        <taxon>eudicotyledons</taxon>
        <taxon>Gunneridae</taxon>
        <taxon>Pentapetalae</taxon>
        <taxon>rosids</taxon>
        <taxon>malvids</taxon>
        <taxon>Sapindales</taxon>
        <taxon>Rutaceae</taxon>
        <taxon>Aurantioideae</taxon>
        <taxon>Citrus</taxon>
    </lineage>
</organism>
<comment type="caution">
    <text evidence="1">The sequence shown here is derived from an EMBL/GenBank/DDBJ whole genome shotgun (WGS) entry which is preliminary data.</text>
</comment>
<name>A0ACB8HRV4_CITSI</name>
<dbReference type="EMBL" id="CM039178">
    <property type="protein sequence ID" value="KAH9677513.1"/>
    <property type="molecule type" value="Genomic_DNA"/>
</dbReference>
<reference evidence="2" key="1">
    <citation type="journal article" date="2023" name="Hortic. Res.">
        <title>A chromosome-level phased genome enabling allele-level studies in sweet orange: a case study on citrus Huanglongbing tolerance.</title>
        <authorList>
            <person name="Wu B."/>
            <person name="Yu Q."/>
            <person name="Deng Z."/>
            <person name="Duan Y."/>
            <person name="Luo F."/>
            <person name="Gmitter F. Jr."/>
        </authorList>
    </citation>
    <scope>NUCLEOTIDE SEQUENCE [LARGE SCALE GENOMIC DNA]</scope>
    <source>
        <strain evidence="2">cv. Valencia</strain>
    </source>
</reference>
<keyword evidence="2" id="KW-1185">Reference proteome</keyword>
<evidence type="ECO:0000313" key="2">
    <source>
        <dbReference type="Proteomes" id="UP000829398"/>
    </source>
</evidence>
<evidence type="ECO:0000313" key="1">
    <source>
        <dbReference type="EMBL" id="KAH9677513.1"/>
    </source>
</evidence>
<sequence length="266" mass="28659">MSASPSIFQHLLADILLRPIQKFLRKFLPIEIESPKAGSAPLLLIKFIFFKCGGVAIGNCLSHKIGDGCTTSTVINNWAATARGSGKTSENIPEYNAASIFPPDDFLKPYMDVIGTNYITKRFVFDASNIAALRTKVASASVPKPTRVEAVTALIWKCTIAASRSIRGFPNLSLTVHSMNLRKMVMQTLPDGCAGILLGTIIANEGKGDRIARPSTRDGKGMEALVSLSKEDMALFEHDKVLLAFAAANPSVLPTTNQRPGLLSDL</sequence>
<accession>A0ACB8HRV4</accession>